<dbReference type="InterPro" id="IPR000674">
    <property type="entry name" value="Ald_Oxase/Xan_DH_a/b"/>
</dbReference>
<evidence type="ECO:0000259" key="4">
    <source>
        <dbReference type="SMART" id="SM01008"/>
    </source>
</evidence>
<dbReference type="PANTHER" id="PTHR11908:SF132">
    <property type="entry name" value="ALDEHYDE OXIDASE 1-RELATED"/>
    <property type="match status" value="1"/>
</dbReference>
<protein>
    <recommendedName>
        <fullName evidence="4">Aldehyde oxidase/xanthine dehydrogenase a/b hammerhead domain-containing protein</fullName>
    </recommendedName>
</protein>
<reference evidence="6" key="1">
    <citation type="journal article" date="2019" name="Int. J. Syst. Evol. Microbiol.">
        <title>The Global Catalogue of Microorganisms (GCM) 10K type strain sequencing project: providing services to taxonomists for standard genome sequencing and annotation.</title>
        <authorList>
            <consortium name="The Broad Institute Genomics Platform"/>
            <consortium name="The Broad Institute Genome Sequencing Center for Infectious Disease"/>
            <person name="Wu L."/>
            <person name="Ma J."/>
        </authorList>
    </citation>
    <scope>NUCLEOTIDE SEQUENCE [LARGE SCALE GENOMIC DNA]</scope>
    <source>
        <strain evidence="6">JCM 19635</strain>
    </source>
</reference>
<dbReference type="PANTHER" id="PTHR11908">
    <property type="entry name" value="XANTHINE DEHYDROGENASE"/>
    <property type="match status" value="1"/>
</dbReference>
<keyword evidence="6" id="KW-1185">Reference proteome</keyword>
<feature type="region of interest" description="Disordered" evidence="3">
    <location>
        <begin position="120"/>
        <end position="151"/>
    </location>
</feature>
<evidence type="ECO:0000256" key="3">
    <source>
        <dbReference type="SAM" id="MobiDB-lite"/>
    </source>
</evidence>
<comment type="caution">
    <text evidence="5">The sequence shown here is derived from an EMBL/GenBank/DDBJ whole genome shotgun (WGS) entry which is preliminary data.</text>
</comment>
<dbReference type="RefSeq" id="WP_380205417.1">
    <property type="nucleotide sequence ID" value="NZ_JBHTEK010000001.1"/>
</dbReference>
<sequence>MSYAVLVGSTIAKGRIKSIDTKAAAGAPGVLAVISHLNSPKVPGFVPTGKDPSQPQTLGGRLKVFNDDKVRFNDQPIAVVVADTLERARFAARLVKTQYEQEKHETDMAVGVKQGFVPAQAKKTPSRRWPTTCAARPMPTKRARSSLNRST</sequence>
<organism evidence="5 6">
    <name type="scientific">Hymenobacter humi</name>
    <dbReference type="NCBI Taxonomy" id="1411620"/>
    <lineage>
        <taxon>Bacteria</taxon>
        <taxon>Pseudomonadati</taxon>
        <taxon>Bacteroidota</taxon>
        <taxon>Cytophagia</taxon>
        <taxon>Cytophagales</taxon>
        <taxon>Hymenobacteraceae</taxon>
        <taxon>Hymenobacter</taxon>
    </lineage>
</organism>
<dbReference type="Proteomes" id="UP001596513">
    <property type="component" value="Unassembled WGS sequence"/>
</dbReference>
<feature type="domain" description="Aldehyde oxidase/xanthine dehydrogenase a/b hammerhead" evidence="4">
    <location>
        <begin position="1"/>
        <end position="103"/>
    </location>
</feature>
<evidence type="ECO:0000313" key="6">
    <source>
        <dbReference type="Proteomes" id="UP001596513"/>
    </source>
</evidence>
<evidence type="ECO:0000256" key="2">
    <source>
        <dbReference type="ARBA" id="ARBA00023002"/>
    </source>
</evidence>
<dbReference type="SUPFAM" id="SSF54665">
    <property type="entry name" value="CO dehydrogenase molybdoprotein N-domain-like"/>
    <property type="match status" value="1"/>
</dbReference>
<dbReference type="Pfam" id="PF01315">
    <property type="entry name" value="Ald_Xan_dh_C"/>
    <property type="match status" value="1"/>
</dbReference>
<keyword evidence="2" id="KW-0560">Oxidoreductase</keyword>
<dbReference type="InterPro" id="IPR036856">
    <property type="entry name" value="Ald_Oxase/Xan_DH_a/b_sf"/>
</dbReference>
<name>A0ABW2U8W7_9BACT</name>
<dbReference type="Gene3D" id="3.90.1170.50">
    <property type="entry name" value="Aldehyde oxidase/xanthine dehydrogenase, a/b hammerhead"/>
    <property type="match status" value="1"/>
</dbReference>
<dbReference type="EMBL" id="JBHTEK010000001">
    <property type="protein sequence ID" value="MFC7669947.1"/>
    <property type="molecule type" value="Genomic_DNA"/>
</dbReference>
<evidence type="ECO:0000256" key="1">
    <source>
        <dbReference type="ARBA" id="ARBA00022505"/>
    </source>
</evidence>
<proteinExistence type="predicted"/>
<gene>
    <name evidence="5" type="ORF">ACFQT0_23195</name>
</gene>
<dbReference type="InterPro" id="IPR016208">
    <property type="entry name" value="Ald_Oxase/xanthine_DH-like"/>
</dbReference>
<accession>A0ABW2U8W7</accession>
<keyword evidence="1" id="KW-0500">Molybdenum</keyword>
<dbReference type="SMART" id="SM01008">
    <property type="entry name" value="Ald_Xan_dh_C"/>
    <property type="match status" value="1"/>
</dbReference>
<evidence type="ECO:0000313" key="5">
    <source>
        <dbReference type="EMBL" id="MFC7669947.1"/>
    </source>
</evidence>